<reference evidence="4" key="1">
    <citation type="submission" date="2023-01" db="EMBL/GenBank/DDBJ databases">
        <title>Whole genome sequence of Paucibacter sp. S2-9 isolated from pond sediment.</title>
        <authorList>
            <person name="Jung J.Y."/>
        </authorList>
    </citation>
    <scope>NUCLEOTIDE SEQUENCE</scope>
    <source>
        <strain evidence="4">S2-9</strain>
    </source>
</reference>
<dbReference type="GO" id="GO:0003700">
    <property type="term" value="F:DNA-binding transcription factor activity"/>
    <property type="evidence" value="ECO:0007669"/>
    <property type="project" value="InterPro"/>
</dbReference>
<dbReference type="PANTHER" id="PTHR30204">
    <property type="entry name" value="REDOX-CYCLING DRUG-SENSING TRANSCRIPTIONAL ACTIVATOR SOXR"/>
    <property type="match status" value="1"/>
</dbReference>
<dbReference type="RefSeq" id="WP_285233189.1">
    <property type="nucleotide sequence ID" value="NZ_CP116346.1"/>
</dbReference>
<sequence>MEYTVGELAKRAGLTVRALHHYEKLGLLLPSGRSEAGYRRYSEADVQRLHRVLALRHSGLALKEIALLMEAENPPLREVLERQIAEVELQLQRQQRLLKALKTVAARAHASEQGLSEHLFTVMSLMRLFEQYFSEAELQALSRRRAELGEARVRDIELAWHGLIQEVQASMTAGVPAVSPGVRALALRWRALAQQFVGDQAQLKAKVQAMYEQETGLQRETGVTPEMIAYLRQALNPREENNHDKT</sequence>
<dbReference type="Pfam" id="PF13411">
    <property type="entry name" value="MerR_1"/>
    <property type="match status" value="1"/>
</dbReference>
<evidence type="ECO:0000313" key="5">
    <source>
        <dbReference type="Proteomes" id="UP001177769"/>
    </source>
</evidence>
<accession>A0AA95NDG8</accession>
<organism evidence="4 5">
    <name type="scientific">Paucibacter sediminis</name>
    <dbReference type="NCBI Taxonomy" id="3019553"/>
    <lineage>
        <taxon>Bacteria</taxon>
        <taxon>Pseudomonadati</taxon>
        <taxon>Pseudomonadota</taxon>
        <taxon>Betaproteobacteria</taxon>
        <taxon>Burkholderiales</taxon>
        <taxon>Sphaerotilaceae</taxon>
        <taxon>Roseateles</taxon>
    </lineage>
</organism>
<dbReference type="Proteomes" id="UP001177769">
    <property type="component" value="Chromosome"/>
</dbReference>
<dbReference type="InterPro" id="IPR009061">
    <property type="entry name" value="DNA-bd_dom_put_sf"/>
</dbReference>
<feature type="domain" description="HTH merR-type" evidence="3">
    <location>
        <begin position="1"/>
        <end position="71"/>
    </location>
</feature>
<gene>
    <name evidence="4" type="ORF">PFX98_00410</name>
</gene>
<dbReference type="InterPro" id="IPR012925">
    <property type="entry name" value="TipAS_dom"/>
</dbReference>
<name>A0AA95NDG8_9BURK</name>
<feature type="coiled-coil region" evidence="2">
    <location>
        <begin position="77"/>
        <end position="104"/>
    </location>
</feature>
<keyword evidence="2" id="KW-0175">Coiled coil</keyword>
<evidence type="ECO:0000256" key="1">
    <source>
        <dbReference type="ARBA" id="ARBA00023125"/>
    </source>
</evidence>
<dbReference type="SUPFAM" id="SSF46955">
    <property type="entry name" value="Putative DNA-binding domain"/>
    <property type="match status" value="1"/>
</dbReference>
<dbReference type="Gene3D" id="1.10.1660.10">
    <property type="match status" value="1"/>
</dbReference>
<dbReference type="PRINTS" id="PR00040">
    <property type="entry name" value="HTHMERR"/>
</dbReference>
<dbReference type="GO" id="GO:0003677">
    <property type="term" value="F:DNA binding"/>
    <property type="evidence" value="ECO:0007669"/>
    <property type="project" value="UniProtKB-KW"/>
</dbReference>
<evidence type="ECO:0000313" key="4">
    <source>
        <dbReference type="EMBL" id="WIT12099.1"/>
    </source>
</evidence>
<dbReference type="PROSITE" id="PS50937">
    <property type="entry name" value="HTH_MERR_2"/>
    <property type="match status" value="1"/>
</dbReference>
<dbReference type="Pfam" id="PF07739">
    <property type="entry name" value="TipAS"/>
    <property type="match status" value="1"/>
</dbReference>
<dbReference type="EMBL" id="CP116346">
    <property type="protein sequence ID" value="WIT12099.1"/>
    <property type="molecule type" value="Genomic_DNA"/>
</dbReference>
<evidence type="ECO:0000256" key="2">
    <source>
        <dbReference type="SAM" id="Coils"/>
    </source>
</evidence>
<evidence type="ECO:0000259" key="3">
    <source>
        <dbReference type="PROSITE" id="PS50937"/>
    </source>
</evidence>
<dbReference type="PANTHER" id="PTHR30204:SF90">
    <property type="entry name" value="HTH-TYPE TRANSCRIPTIONAL ACTIVATOR MTA"/>
    <property type="match status" value="1"/>
</dbReference>
<protein>
    <submittedName>
        <fullName evidence="4">MerR family transcriptional regulator</fullName>
    </submittedName>
</protein>
<keyword evidence="5" id="KW-1185">Reference proteome</keyword>
<keyword evidence="1" id="KW-0238">DNA-binding</keyword>
<dbReference type="InterPro" id="IPR047057">
    <property type="entry name" value="MerR_fam"/>
</dbReference>
<dbReference type="AlphaFoldDB" id="A0AA95NDG8"/>
<dbReference type="SMART" id="SM00422">
    <property type="entry name" value="HTH_MERR"/>
    <property type="match status" value="1"/>
</dbReference>
<dbReference type="KEGG" id="pais:PFX98_00410"/>
<proteinExistence type="predicted"/>
<dbReference type="PROSITE" id="PS00552">
    <property type="entry name" value="HTH_MERR_1"/>
    <property type="match status" value="1"/>
</dbReference>
<dbReference type="CDD" id="cd01106">
    <property type="entry name" value="HTH_TipAL-Mta"/>
    <property type="match status" value="1"/>
</dbReference>
<dbReference type="InterPro" id="IPR000551">
    <property type="entry name" value="MerR-type_HTH_dom"/>
</dbReference>